<dbReference type="SUPFAM" id="SSF49401">
    <property type="entry name" value="Bacterial adhesins"/>
    <property type="match status" value="1"/>
</dbReference>
<evidence type="ECO:0000256" key="1">
    <source>
        <dbReference type="SAM" id="SignalP"/>
    </source>
</evidence>
<dbReference type="EMBL" id="SMYL01000010">
    <property type="protein sequence ID" value="TDK62743.1"/>
    <property type="molecule type" value="Genomic_DNA"/>
</dbReference>
<gene>
    <name evidence="2" type="ORF">E2I14_15675</name>
</gene>
<dbReference type="RefSeq" id="WP_133330247.1">
    <property type="nucleotide sequence ID" value="NZ_SMYL01000010.1"/>
</dbReference>
<dbReference type="AlphaFoldDB" id="A0A4R5VUH1"/>
<sequence length="177" mass="18030">MKYAVLVLVCAPLCTFAQSSNTITFTGEVAQSTCNVTINGSSGASIIRLPSQGKNEFTSIGTTAGWTKFDMALSGCTTSNSNFATKFTPGQLSDGKNIKNTASSNNVHLQLTSVSPTGDKGQPIIFTSGTNTALGGALTGPAANKSGAVSYGVQYISEGLASAGKVAGTATYSFVYN</sequence>
<name>A0A4R5VUH1_9BURK</name>
<comment type="caution">
    <text evidence="2">The sequence shown here is derived from an EMBL/GenBank/DDBJ whole genome shotgun (WGS) entry which is preliminary data.</text>
</comment>
<dbReference type="OrthoDB" id="8656135at2"/>
<feature type="signal peptide" evidence="1">
    <location>
        <begin position="1"/>
        <end position="17"/>
    </location>
</feature>
<dbReference type="PANTHER" id="PTHR33420">
    <property type="entry name" value="FIMBRIAL SUBUNIT ELFA-RELATED"/>
    <property type="match status" value="1"/>
</dbReference>
<evidence type="ECO:0000313" key="3">
    <source>
        <dbReference type="Proteomes" id="UP000294829"/>
    </source>
</evidence>
<organism evidence="2 3">
    <name type="scientific">Sapientia aquatica</name>
    <dbReference type="NCBI Taxonomy" id="1549640"/>
    <lineage>
        <taxon>Bacteria</taxon>
        <taxon>Pseudomonadati</taxon>
        <taxon>Pseudomonadota</taxon>
        <taxon>Betaproteobacteria</taxon>
        <taxon>Burkholderiales</taxon>
        <taxon>Oxalobacteraceae</taxon>
        <taxon>Sapientia</taxon>
    </lineage>
</organism>
<dbReference type="InterPro" id="IPR050263">
    <property type="entry name" value="Bact_Fimbrial_Adh_Pro"/>
</dbReference>
<evidence type="ECO:0000313" key="2">
    <source>
        <dbReference type="EMBL" id="TDK62743.1"/>
    </source>
</evidence>
<protein>
    <submittedName>
        <fullName evidence="2">Type 1 fimbrial protein</fullName>
    </submittedName>
</protein>
<proteinExistence type="predicted"/>
<accession>A0A4R5VUH1</accession>
<dbReference type="InterPro" id="IPR008966">
    <property type="entry name" value="Adhesion_dom_sf"/>
</dbReference>
<dbReference type="Gene3D" id="2.60.40.1090">
    <property type="entry name" value="Fimbrial-type adhesion domain"/>
    <property type="match status" value="1"/>
</dbReference>
<keyword evidence="3" id="KW-1185">Reference proteome</keyword>
<dbReference type="GO" id="GO:0043709">
    <property type="term" value="P:cell adhesion involved in single-species biofilm formation"/>
    <property type="evidence" value="ECO:0007669"/>
    <property type="project" value="TreeGrafter"/>
</dbReference>
<dbReference type="Proteomes" id="UP000294829">
    <property type="component" value="Unassembled WGS sequence"/>
</dbReference>
<keyword evidence="1" id="KW-0732">Signal</keyword>
<dbReference type="GO" id="GO:0009289">
    <property type="term" value="C:pilus"/>
    <property type="evidence" value="ECO:0007669"/>
    <property type="project" value="InterPro"/>
</dbReference>
<reference evidence="2 3" key="1">
    <citation type="submission" date="2019-03" db="EMBL/GenBank/DDBJ databases">
        <title>Sapientia aquatica gen. nov., sp. nov., isolated from a crater lake.</title>
        <authorList>
            <person name="Felfoldi T."/>
            <person name="Szabo A."/>
            <person name="Toth E."/>
            <person name="Schumann P."/>
            <person name="Keki Z."/>
            <person name="Marialigeti K."/>
            <person name="Mathe I."/>
        </authorList>
    </citation>
    <scope>NUCLEOTIDE SEQUENCE [LARGE SCALE GENOMIC DNA]</scope>
    <source>
        <strain evidence="2 3">SA-152</strain>
    </source>
</reference>
<dbReference type="InterPro" id="IPR036937">
    <property type="entry name" value="Adhesion_dom_fimbrial_sf"/>
</dbReference>
<feature type="chain" id="PRO_5020453231" evidence="1">
    <location>
        <begin position="18"/>
        <end position="177"/>
    </location>
</feature>
<dbReference type="PANTHER" id="PTHR33420:SF10">
    <property type="entry name" value="FIMBRIAE MAJOR SUBUNIT"/>
    <property type="match status" value="1"/>
</dbReference>